<feature type="region of interest" description="Disordered" evidence="1">
    <location>
        <begin position="628"/>
        <end position="750"/>
    </location>
</feature>
<dbReference type="Proteomes" id="UP000310108">
    <property type="component" value="Unassembled WGS sequence"/>
</dbReference>
<organism evidence="2 3">
    <name type="scientific">Colletotrichum tanaceti</name>
    <dbReference type="NCBI Taxonomy" id="1306861"/>
    <lineage>
        <taxon>Eukaryota</taxon>
        <taxon>Fungi</taxon>
        <taxon>Dikarya</taxon>
        <taxon>Ascomycota</taxon>
        <taxon>Pezizomycotina</taxon>
        <taxon>Sordariomycetes</taxon>
        <taxon>Hypocreomycetidae</taxon>
        <taxon>Glomerellales</taxon>
        <taxon>Glomerellaceae</taxon>
        <taxon>Colletotrichum</taxon>
        <taxon>Colletotrichum destructivum species complex</taxon>
    </lineage>
</organism>
<keyword evidence="3" id="KW-1185">Reference proteome</keyword>
<feature type="compositionally biased region" description="Acidic residues" evidence="1">
    <location>
        <begin position="644"/>
        <end position="657"/>
    </location>
</feature>
<dbReference type="EMBL" id="PJEX01000021">
    <property type="protein sequence ID" value="TKW58678.1"/>
    <property type="molecule type" value="Genomic_DNA"/>
</dbReference>
<dbReference type="PANTHER" id="PTHR36847">
    <property type="entry name" value="AMIDOLIGASE ENZYME"/>
    <property type="match status" value="1"/>
</dbReference>
<gene>
    <name evidence="2" type="ORF">CTA1_9332</name>
</gene>
<protein>
    <recommendedName>
        <fullName evidence="4">Amidoligase enzyme</fullName>
    </recommendedName>
</protein>
<comment type="caution">
    <text evidence="2">The sequence shown here is derived from an EMBL/GenBank/DDBJ whole genome shotgun (WGS) entry which is preliminary data.</text>
</comment>
<feature type="compositionally biased region" description="Acidic residues" evidence="1">
    <location>
        <begin position="738"/>
        <end position="750"/>
    </location>
</feature>
<feature type="compositionally biased region" description="Basic and acidic residues" evidence="1">
    <location>
        <begin position="321"/>
        <end position="339"/>
    </location>
</feature>
<evidence type="ECO:0000256" key="1">
    <source>
        <dbReference type="SAM" id="MobiDB-lite"/>
    </source>
</evidence>
<sequence>MSLKKPTMPPRVSFGVELEFFVAFVLEGEPDPDADIKDGLQPLVTVPVNWEETEASCKGDVLEKKYEPRMEYIHDCIERALANSGLPVKGGKGKYGKPGSSQAIHGEDIMSAFRVVDDVSLHSDHVDGYRWQRVELNSPAMYDMKLSYDMIRLAVSVITTSFRCRVNPSCGFHVHVGAGPTQRIDARTLRQFAALLWAADPVISRLHAPWRSAAAYSQSARVNEINNLGKGRGPAHAMVDKLTVQSGNTGAEDEHWQMYMRQTAEMAQAEFKKAKVLGRDRRLGELMEVDVSSEAMSRETDLDEEDDIALLQTEPWQHQQDVPETKETKRSTGDSDERIGSPQFTYQAPGPLPRNYGKPTSDTLAPPRPRPPPIARRYPRVPGTMRKDIREDTSFWDAHRMICGGAVEVPSDRSPPARWDVMSGVRDLLGADLTVAQIGELMMHSCAPKNINYRFDSYSLRNVNAQGPRREDGTFEDNTDWRLNPMNTIEFREAAGSLDMEWIATWARICCRLLEWSRDAASAEFMCVIRLLAWAQEEEGAEYDVVDFLIDLGLLKEARFCEARLQKGTTAWWECLNLGMPGDASRDIFTWAENEGEDEVPWSHGDDNASAYPRVGGESFEEGRFHGIAGGGWGDEGEYHGAEGWDEDDEEEVEPPYDTEKLQGVGEPGGQPIELDALETQISQPDGVTHSGAVAGGGGAEQGLAKGRDAESEPESEPESESDYVRVEKGYPKKNVVNEEDGFEIVEHEE</sequence>
<name>A0A4U6XS61_9PEZI</name>
<evidence type="ECO:0000313" key="2">
    <source>
        <dbReference type="EMBL" id="TKW58678.1"/>
    </source>
</evidence>
<dbReference type="AlphaFoldDB" id="A0A4U6XS61"/>
<reference evidence="2 3" key="1">
    <citation type="journal article" date="2019" name="PLoS ONE">
        <title>Comparative genome analysis indicates high evolutionary potential of pathogenicity genes in Colletotrichum tanaceti.</title>
        <authorList>
            <person name="Lelwala R.V."/>
            <person name="Korhonen P.K."/>
            <person name="Young N.D."/>
            <person name="Scott J.B."/>
            <person name="Ades P.A."/>
            <person name="Gasser R.B."/>
            <person name="Taylor P.W.J."/>
        </authorList>
    </citation>
    <scope>NUCLEOTIDE SEQUENCE [LARGE SCALE GENOMIC DNA]</scope>
    <source>
        <strain evidence="2">BRIP57314</strain>
    </source>
</reference>
<dbReference type="InterPro" id="IPR022025">
    <property type="entry name" value="Amidoligase_2"/>
</dbReference>
<feature type="region of interest" description="Disordered" evidence="1">
    <location>
        <begin position="312"/>
        <end position="380"/>
    </location>
</feature>
<evidence type="ECO:0000313" key="3">
    <source>
        <dbReference type="Proteomes" id="UP000310108"/>
    </source>
</evidence>
<dbReference type="Pfam" id="PF12224">
    <property type="entry name" value="Amidoligase_2"/>
    <property type="match status" value="1"/>
</dbReference>
<proteinExistence type="predicted"/>
<dbReference type="STRING" id="1306861.A0A4U6XS61"/>
<dbReference type="PANTHER" id="PTHR36847:SF1">
    <property type="entry name" value="AMIDOLIGASE ENZYME"/>
    <property type="match status" value="1"/>
</dbReference>
<evidence type="ECO:0008006" key="4">
    <source>
        <dbReference type="Google" id="ProtNLM"/>
    </source>
</evidence>
<feature type="compositionally biased region" description="Acidic residues" evidence="1">
    <location>
        <begin position="712"/>
        <end position="722"/>
    </location>
</feature>
<accession>A0A4U6XS61</accession>